<dbReference type="OrthoDB" id="4348760at2759"/>
<accession>B6HMA8</accession>
<evidence type="ECO:0000313" key="2">
    <source>
        <dbReference type="Proteomes" id="UP000000724"/>
    </source>
</evidence>
<name>B6HMA8_PENRW</name>
<reference evidence="1 2" key="1">
    <citation type="journal article" date="2008" name="Nat. Biotechnol.">
        <title>Genome sequencing and analysis of the filamentous fungus Penicillium chrysogenum.</title>
        <authorList>
            <person name="van den Berg M.A."/>
            <person name="Albang R."/>
            <person name="Albermann K."/>
            <person name="Badger J.H."/>
            <person name="Daran J.-M."/>
            <person name="Driessen A.J.M."/>
            <person name="Garcia-Estrada C."/>
            <person name="Fedorova N.D."/>
            <person name="Harris D.M."/>
            <person name="Heijne W.H.M."/>
            <person name="Joardar V.S."/>
            <person name="Kiel J.A.K.W."/>
            <person name="Kovalchuk A."/>
            <person name="Martin J.F."/>
            <person name="Nierman W.C."/>
            <person name="Nijland J.G."/>
            <person name="Pronk J.T."/>
            <person name="Roubos J.A."/>
            <person name="van der Klei I.J."/>
            <person name="van Peij N.N.M.E."/>
            <person name="Veenhuis M."/>
            <person name="von Doehren H."/>
            <person name="Wagner C."/>
            <person name="Wortman J.R."/>
            <person name="Bovenberg R.A.L."/>
        </authorList>
    </citation>
    <scope>NUCLEOTIDE SEQUENCE [LARGE SCALE GENOMIC DNA]</scope>
    <source>
        <strain evidence="2">ATCC 28089 / DSM 1075 / NRRL 1951 / Wisconsin 54-1255</strain>
    </source>
</reference>
<dbReference type="AlphaFoldDB" id="B6HMA8"/>
<keyword evidence="2" id="KW-1185">Reference proteome</keyword>
<dbReference type="OMA" id="WVLTIDK"/>
<sequence>MGCQIHNQQSPIARMECGVGPYVTVLESGLGMDRKVPGLERREGREETAWFVWVLTIDKMSTGKQRPLFNQNRLGDSGHGIPSCLWHALHVMINSSHSPGFSGISMS</sequence>
<dbReference type="VEuPathDB" id="FungiDB:PCH_Pc21g04350"/>
<proteinExistence type="predicted"/>
<gene>
    <name evidence="1" type="ORF">Pc21g04350</name>
    <name evidence="1" type="ORF">PCH_Pc21g04350</name>
</gene>
<evidence type="ECO:0000313" key="1">
    <source>
        <dbReference type="EMBL" id="CAP95332.1"/>
    </source>
</evidence>
<dbReference type="EMBL" id="AM920436">
    <property type="protein sequence ID" value="CAP95332.1"/>
    <property type="molecule type" value="Genomic_DNA"/>
</dbReference>
<organism evidence="1 2">
    <name type="scientific">Penicillium rubens (strain ATCC 28089 / DSM 1075 / NRRL 1951 / Wisconsin 54-1255)</name>
    <name type="common">Penicillium chrysogenum</name>
    <dbReference type="NCBI Taxonomy" id="500485"/>
    <lineage>
        <taxon>Eukaryota</taxon>
        <taxon>Fungi</taxon>
        <taxon>Dikarya</taxon>
        <taxon>Ascomycota</taxon>
        <taxon>Pezizomycotina</taxon>
        <taxon>Eurotiomycetes</taxon>
        <taxon>Eurotiomycetidae</taxon>
        <taxon>Eurotiales</taxon>
        <taxon>Aspergillaceae</taxon>
        <taxon>Penicillium</taxon>
        <taxon>Penicillium chrysogenum species complex</taxon>
    </lineage>
</organism>
<dbReference type="Proteomes" id="UP000000724">
    <property type="component" value="Contig Pc00c21"/>
</dbReference>
<dbReference type="HOGENOM" id="CLU_2171895_0_0_1"/>
<protein>
    <submittedName>
        <fullName evidence="1">Uncharacterized protein</fullName>
    </submittedName>
</protein>